<evidence type="ECO:0000313" key="2">
    <source>
        <dbReference type="EMBL" id="MBC2328651.1"/>
    </source>
</evidence>
<dbReference type="PROSITE" id="PS51257">
    <property type="entry name" value="PROKAR_LIPOPROTEIN"/>
    <property type="match status" value="1"/>
</dbReference>
<gene>
    <name evidence="2" type="ORF">HCX62_01155</name>
</gene>
<dbReference type="AlphaFoldDB" id="A0A7X0ZYD9"/>
<evidence type="ECO:0000256" key="1">
    <source>
        <dbReference type="SAM" id="SignalP"/>
    </source>
</evidence>
<accession>A0A7X0ZYD9</accession>
<proteinExistence type="predicted"/>
<reference evidence="2 3" key="1">
    <citation type="submission" date="2020-03" db="EMBL/GenBank/DDBJ databases">
        <title>Soil Listeria distribution.</title>
        <authorList>
            <person name="Liao J."/>
            <person name="Wiedmann M."/>
        </authorList>
    </citation>
    <scope>NUCLEOTIDE SEQUENCE [LARGE SCALE GENOMIC DNA]</scope>
    <source>
        <strain evidence="2 3">FSL L7-0020</strain>
    </source>
</reference>
<keyword evidence="1" id="KW-0732">Signal</keyword>
<organism evidence="2 3">
    <name type="scientific">Listeria swaminathanii</name>
    <dbReference type="NCBI Taxonomy" id="2713501"/>
    <lineage>
        <taxon>Bacteria</taxon>
        <taxon>Bacillati</taxon>
        <taxon>Bacillota</taxon>
        <taxon>Bacilli</taxon>
        <taxon>Bacillales</taxon>
        <taxon>Listeriaceae</taxon>
        <taxon>Listeria</taxon>
    </lineage>
</organism>
<evidence type="ECO:0000313" key="3">
    <source>
        <dbReference type="Proteomes" id="UP000572016"/>
    </source>
</evidence>
<dbReference type="EMBL" id="JAATOD010000001">
    <property type="protein sequence ID" value="MBC2328651.1"/>
    <property type="molecule type" value="Genomic_DNA"/>
</dbReference>
<feature type="signal peptide" evidence="1">
    <location>
        <begin position="1"/>
        <end position="21"/>
    </location>
</feature>
<sequence>MEKLKITCISIFMCLILVAMGGCSTMQSFSNKDEANKYLKEALEEKYGETFDIYQEEKYANYPTADSYSAIMIAENAPEYKFRAWASSNNELKDNYAANFFSKDAEKIVANIIKQKSFIKDTTVTLEAPITEKKWTLEDNLTDYLEQSGAYNKVNVTLEPNLEMDVYVNQVNELLKGLYSCGTNIELKVNANNLQMFYYKFSNQGTKELTQEIIKEKIIEEQDINRSRGGI</sequence>
<dbReference type="RefSeq" id="WP_185636718.1">
    <property type="nucleotide sequence ID" value="NZ_JAATOD010000001.1"/>
</dbReference>
<comment type="caution">
    <text evidence="2">The sequence shown here is derived from an EMBL/GenBank/DDBJ whole genome shotgun (WGS) entry which is preliminary data.</text>
</comment>
<feature type="chain" id="PRO_5039061824" evidence="1">
    <location>
        <begin position="22"/>
        <end position="231"/>
    </location>
</feature>
<dbReference type="Proteomes" id="UP000572016">
    <property type="component" value="Unassembled WGS sequence"/>
</dbReference>
<name>A0A7X0ZYD9_9LIST</name>
<protein>
    <submittedName>
        <fullName evidence="2">Uncharacterized protein</fullName>
    </submittedName>
</protein>